<comment type="subcellular location">
    <subcellularLocation>
        <location evidence="2">Membrane</location>
    </subcellularLocation>
</comment>
<keyword evidence="5" id="KW-0808">Transferase</keyword>
<dbReference type="Proteomes" id="UP001156870">
    <property type="component" value="Unassembled WGS sequence"/>
</dbReference>
<dbReference type="Gene3D" id="3.30.565.10">
    <property type="entry name" value="Histidine kinase-like ATPase, C-terminal domain"/>
    <property type="match status" value="1"/>
</dbReference>
<dbReference type="SUPFAM" id="SSF55874">
    <property type="entry name" value="ATPase domain of HSP90 chaperone/DNA topoisomerase II/histidine kinase"/>
    <property type="match status" value="1"/>
</dbReference>
<evidence type="ECO:0000313" key="11">
    <source>
        <dbReference type="EMBL" id="GLS24450.1"/>
    </source>
</evidence>
<dbReference type="Gene3D" id="6.10.340.10">
    <property type="match status" value="1"/>
</dbReference>
<dbReference type="InterPro" id="IPR003594">
    <property type="entry name" value="HATPase_dom"/>
</dbReference>
<dbReference type="CDD" id="cd00082">
    <property type="entry name" value="HisKA"/>
    <property type="match status" value="1"/>
</dbReference>
<keyword evidence="6" id="KW-0418">Kinase</keyword>
<organism evidence="11 12">
    <name type="scientific">Marinibactrum halimedae</name>
    <dbReference type="NCBI Taxonomy" id="1444977"/>
    <lineage>
        <taxon>Bacteria</taxon>
        <taxon>Pseudomonadati</taxon>
        <taxon>Pseudomonadota</taxon>
        <taxon>Gammaproteobacteria</taxon>
        <taxon>Cellvibrionales</taxon>
        <taxon>Cellvibrionaceae</taxon>
        <taxon>Marinibactrum</taxon>
    </lineage>
</organism>
<dbReference type="Pfam" id="PF00672">
    <property type="entry name" value="HAMP"/>
    <property type="match status" value="1"/>
</dbReference>
<feature type="domain" description="Histidine kinase" evidence="9">
    <location>
        <begin position="406"/>
        <end position="626"/>
    </location>
</feature>
<dbReference type="GO" id="GO:0005886">
    <property type="term" value="C:plasma membrane"/>
    <property type="evidence" value="ECO:0007669"/>
    <property type="project" value="UniProtKB-ARBA"/>
</dbReference>
<dbReference type="InterPro" id="IPR004358">
    <property type="entry name" value="Sig_transdc_His_kin-like_C"/>
</dbReference>
<dbReference type="Pfam" id="PF00512">
    <property type="entry name" value="HisKA"/>
    <property type="match status" value="1"/>
</dbReference>
<dbReference type="SMART" id="SM00388">
    <property type="entry name" value="HisKA"/>
    <property type="match status" value="1"/>
</dbReference>
<evidence type="ECO:0000256" key="1">
    <source>
        <dbReference type="ARBA" id="ARBA00000085"/>
    </source>
</evidence>
<keyword evidence="7" id="KW-0902">Two-component regulatory system</keyword>
<comment type="caution">
    <text evidence="11">The sequence shown here is derived from an EMBL/GenBank/DDBJ whole genome shotgun (WGS) entry which is preliminary data.</text>
</comment>
<proteinExistence type="predicted"/>
<dbReference type="InterPro" id="IPR036890">
    <property type="entry name" value="HATPase_C_sf"/>
</dbReference>
<dbReference type="FunFam" id="3.30.565.10:FF:000006">
    <property type="entry name" value="Sensor histidine kinase WalK"/>
    <property type="match status" value="1"/>
</dbReference>
<dbReference type="EMBL" id="BSPD01000005">
    <property type="protein sequence ID" value="GLS24450.1"/>
    <property type="molecule type" value="Genomic_DNA"/>
</dbReference>
<name>A0AA37T0F0_9GAMM</name>
<keyword evidence="8" id="KW-0472">Membrane</keyword>
<dbReference type="SMART" id="SM00304">
    <property type="entry name" value="HAMP"/>
    <property type="match status" value="1"/>
</dbReference>
<dbReference type="InterPro" id="IPR003660">
    <property type="entry name" value="HAMP_dom"/>
</dbReference>
<dbReference type="EC" id="2.7.13.3" evidence="3"/>
<evidence type="ECO:0000313" key="12">
    <source>
        <dbReference type="Proteomes" id="UP001156870"/>
    </source>
</evidence>
<keyword evidence="12" id="KW-1185">Reference proteome</keyword>
<feature type="domain" description="HAMP" evidence="10">
    <location>
        <begin position="314"/>
        <end position="367"/>
    </location>
</feature>
<dbReference type="InterPro" id="IPR050736">
    <property type="entry name" value="Sensor_HK_Regulatory"/>
</dbReference>
<keyword evidence="8" id="KW-0812">Transmembrane</keyword>
<feature type="transmembrane region" description="Helical" evidence="8">
    <location>
        <begin position="12"/>
        <end position="31"/>
    </location>
</feature>
<dbReference type="PANTHER" id="PTHR43711">
    <property type="entry name" value="TWO-COMPONENT HISTIDINE KINASE"/>
    <property type="match status" value="1"/>
</dbReference>
<gene>
    <name evidence="11" type="ORF">GCM10007877_01610</name>
</gene>
<evidence type="ECO:0000256" key="7">
    <source>
        <dbReference type="ARBA" id="ARBA00023012"/>
    </source>
</evidence>
<feature type="transmembrane region" description="Helical" evidence="8">
    <location>
        <begin position="293"/>
        <end position="313"/>
    </location>
</feature>
<protein>
    <recommendedName>
        <fullName evidence="3">histidine kinase</fullName>
        <ecNumber evidence="3">2.7.13.3</ecNumber>
    </recommendedName>
</protein>
<dbReference type="Gene3D" id="1.10.287.130">
    <property type="match status" value="1"/>
</dbReference>
<reference evidence="11 12" key="1">
    <citation type="journal article" date="2014" name="Int. J. Syst. Evol. Microbiol.">
        <title>Complete genome sequence of Corynebacterium casei LMG S-19264T (=DSM 44701T), isolated from a smear-ripened cheese.</title>
        <authorList>
            <consortium name="US DOE Joint Genome Institute (JGI-PGF)"/>
            <person name="Walter F."/>
            <person name="Albersmeier A."/>
            <person name="Kalinowski J."/>
            <person name="Ruckert C."/>
        </authorList>
    </citation>
    <scope>NUCLEOTIDE SEQUENCE [LARGE SCALE GENOMIC DNA]</scope>
    <source>
        <strain evidence="11 12">NBRC 110095</strain>
    </source>
</reference>
<comment type="catalytic activity">
    <reaction evidence="1">
        <text>ATP + protein L-histidine = ADP + protein N-phospho-L-histidine.</text>
        <dbReference type="EC" id="2.7.13.3"/>
    </reaction>
</comment>
<evidence type="ECO:0000259" key="9">
    <source>
        <dbReference type="PROSITE" id="PS50109"/>
    </source>
</evidence>
<dbReference type="SMART" id="SM01358">
    <property type="entry name" value="HBM"/>
    <property type="match status" value="1"/>
</dbReference>
<dbReference type="InterPro" id="IPR032255">
    <property type="entry name" value="HBM"/>
</dbReference>
<dbReference type="SUPFAM" id="SSF47384">
    <property type="entry name" value="Homodimeric domain of signal transducing histidine kinase"/>
    <property type="match status" value="1"/>
</dbReference>
<keyword evidence="4" id="KW-0597">Phosphoprotein</keyword>
<dbReference type="InterPro" id="IPR003661">
    <property type="entry name" value="HisK_dim/P_dom"/>
</dbReference>
<dbReference type="PROSITE" id="PS50885">
    <property type="entry name" value="HAMP"/>
    <property type="match status" value="1"/>
</dbReference>
<dbReference type="PANTHER" id="PTHR43711:SF1">
    <property type="entry name" value="HISTIDINE KINASE 1"/>
    <property type="match status" value="1"/>
</dbReference>
<evidence type="ECO:0000256" key="6">
    <source>
        <dbReference type="ARBA" id="ARBA00022777"/>
    </source>
</evidence>
<dbReference type="PRINTS" id="PR00344">
    <property type="entry name" value="BCTRLSENSOR"/>
</dbReference>
<evidence type="ECO:0000256" key="5">
    <source>
        <dbReference type="ARBA" id="ARBA00022679"/>
    </source>
</evidence>
<dbReference type="Pfam" id="PF02518">
    <property type="entry name" value="HATPase_c"/>
    <property type="match status" value="1"/>
</dbReference>
<evidence type="ECO:0000256" key="3">
    <source>
        <dbReference type="ARBA" id="ARBA00012438"/>
    </source>
</evidence>
<dbReference type="GO" id="GO:0000155">
    <property type="term" value="F:phosphorelay sensor kinase activity"/>
    <property type="evidence" value="ECO:0007669"/>
    <property type="project" value="InterPro"/>
</dbReference>
<dbReference type="InterPro" id="IPR005467">
    <property type="entry name" value="His_kinase_dom"/>
</dbReference>
<accession>A0AA37T0F0</accession>
<dbReference type="SUPFAM" id="SSF158472">
    <property type="entry name" value="HAMP domain-like"/>
    <property type="match status" value="1"/>
</dbReference>
<dbReference type="CDD" id="cd06225">
    <property type="entry name" value="HAMP"/>
    <property type="match status" value="1"/>
</dbReference>
<dbReference type="PROSITE" id="PS50109">
    <property type="entry name" value="HIS_KIN"/>
    <property type="match status" value="1"/>
</dbReference>
<evidence type="ECO:0000256" key="2">
    <source>
        <dbReference type="ARBA" id="ARBA00004370"/>
    </source>
</evidence>
<sequence length="640" mass="72329">MGLKFSSIKFQILLAFSFLAVPVLLLAYFIFASHDLFSNTLNNTFNRETVLSLTSNLQRDVINLQRNVLIYKNNASDGSLRNVEMLYQDISQKLNTLSDTQSLDAYDDTGALNSMERHLKDYKVNFDLVVIYREQREKMVQEHLSDNFNTTIATLERADGSLENSEEINPTIASIKNKLYSASNYSLAYLATNDHLYIDGFKDAIKQCLQATEQLSNHSTRKENITAALQNYDQEFMYVVNLTRNYIYLINVVMAGSAQEILYYGNYLTDRVVAATKADQTSVLADISQRRTIVILACTFGLAVAIFVPIYFFRLITKPIEQITRIFNDLASGKSVQSIPGHTRDDEIGLLAAAANVFRAKNEQTTHLLEQAEHFLTIQQKLNSDLNDAKTKAEKALSVKTDFLANMSHELRTPLNSVIGYTVRLLKKPENFNERQLMALDAIERNGRHLLAMINDVLDLSKIDANKLEINVQRINITTLCRDVLEQMHAYNHEKQLQLIFDTNTPSCFVETDPVRMTQILNNLLSNAIKYTDDGWVKLDLNINEAQKHVVINVSDSGTGIQEADLGRLFQRFEQLNQEHNVKIGQGTGLGLSIVAKLSQLLRAKISVTSEYGIGSCFSVILPFKQPETPYPEDNNFLTA</sequence>
<keyword evidence="8" id="KW-1133">Transmembrane helix</keyword>
<dbReference type="InterPro" id="IPR036097">
    <property type="entry name" value="HisK_dim/P_sf"/>
</dbReference>
<evidence type="ECO:0000256" key="8">
    <source>
        <dbReference type="SAM" id="Phobius"/>
    </source>
</evidence>
<dbReference type="SMART" id="SM00387">
    <property type="entry name" value="HATPase_c"/>
    <property type="match status" value="1"/>
</dbReference>
<evidence type="ECO:0000256" key="4">
    <source>
        <dbReference type="ARBA" id="ARBA00022553"/>
    </source>
</evidence>
<evidence type="ECO:0000259" key="10">
    <source>
        <dbReference type="PROSITE" id="PS50885"/>
    </source>
</evidence>
<dbReference type="AlphaFoldDB" id="A0AA37T0F0"/>
<dbReference type="RefSeq" id="WP_232595690.1">
    <property type="nucleotide sequence ID" value="NZ_BSPD01000005.1"/>
</dbReference>